<dbReference type="Pfam" id="PF13567">
    <property type="entry name" value="DUF4131"/>
    <property type="match status" value="1"/>
</dbReference>
<comment type="caution">
    <text evidence="8">The sequence shown here is derived from an EMBL/GenBank/DDBJ whole genome shotgun (WGS) entry which is preliminary data.</text>
</comment>
<keyword evidence="3 6" id="KW-0812">Transmembrane</keyword>
<dbReference type="NCBIfam" id="TIGR00361">
    <property type="entry name" value="ComEC_Rec2"/>
    <property type="match status" value="1"/>
</dbReference>
<dbReference type="EMBL" id="JAOTPO010000006">
    <property type="protein sequence ID" value="MDE5413852.1"/>
    <property type="molecule type" value="Genomic_DNA"/>
</dbReference>
<sequence>MTGRWHIVVLAAIISIVTATKGFQMWLLFLIAYLSYYLMVHRRRIRMDGLILVLCLLLFYTSSSFIHHHNVTNYSSEQTSFIGTINSIPQINGDRLSFQFKTLTGEKLQTNYLIKTEQEQLQLEALTVGMKCPLQGKLRKPSPSTNFYAFNYEEFLFYQKIHWNFHPETIDMQKCNSSSFSFRYALQTIRQHGIQYISAHYPDGSKGIVTALLFGDRASMEEGVLEAYQRLGVIHLLAVSGLHVGLIFSALFFLFIRLGITRERTIDLLLILLPMYMLVAGGAPSVIRAVCMTIVVLVSLRFKKKLHPLDGISFVCLLYLLLSPYSLYQLGFQLSFLISFTLIVSADMVSKQNHYFKQLVTVTAISQLASFPIIVFHFYEISWLSLPLNLVYIPFISLLVLPAVFLTYFIRLVSPLFGNFLLEILDRIIVYSHSGLTYLNDLPFSSILFGQFDIWIAFSFTFISFVAFLFYERKVAFNRWVILIGVLTSLMLIHFLSPFFTGKGEVTMLDVGQGDSIFIELPHRQAVYLIDSGGLVSFGRDEEWKRRSREFDVGKHIVVPFLKAKGIHTIDKLILTHGHYDHIGGAEALLDQVKIKEIVYAYGPVEGDFERYLLTEFQQRGTDIRFVKEGMGWAVAENDFRVLSPQGNEDSLNNRSIVLYSTLGGVRWLFTGDLEESGEARLIRDFGELDVDILKAGHHGSRTSSTPPFIDHIQPKLVLISAGRNNRFQHPHPEVIETFNERNIPFYRTDEHGAIRFVFSKKGLLHIETAIQYKQEKRLPMR</sequence>
<name>A0ABT5VET8_9BACI</name>
<evidence type="ECO:0000256" key="2">
    <source>
        <dbReference type="ARBA" id="ARBA00022475"/>
    </source>
</evidence>
<comment type="subcellular location">
    <subcellularLocation>
        <location evidence="1">Cell membrane</location>
        <topology evidence="1">Multi-pass membrane protein</topology>
    </subcellularLocation>
</comment>
<dbReference type="InterPro" id="IPR036866">
    <property type="entry name" value="RibonucZ/Hydroxyglut_hydro"/>
</dbReference>
<dbReference type="InterPro" id="IPR004477">
    <property type="entry name" value="ComEC_N"/>
</dbReference>
<feature type="domain" description="Metallo-beta-lactamase" evidence="7">
    <location>
        <begin position="513"/>
        <end position="724"/>
    </location>
</feature>
<feature type="transmembrane region" description="Helical" evidence="6">
    <location>
        <begin position="391"/>
        <end position="409"/>
    </location>
</feature>
<feature type="transmembrane region" description="Helical" evidence="6">
    <location>
        <begin position="49"/>
        <end position="66"/>
    </location>
</feature>
<keyword evidence="5 6" id="KW-0472">Membrane</keyword>
<feature type="transmembrane region" description="Helical" evidence="6">
    <location>
        <begin position="268"/>
        <end position="300"/>
    </location>
</feature>
<evidence type="ECO:0000313" key="9">
    <source>
        <dbReference type="Proteomes" id="UP001148125"/>
    </source>
</evidence>
<accession>A0ABT5VET8</accession>
<feature type="transmembrane region" description="Helical" evidence="6">
    <location>
        <begin position="480"/>
        <end position="500"/>
    </location>
</feature>
<dbReference type="InterPro" id="IPR001279">
    <property type="entry name" value="Metallo-B-lactamas"/>
</dbReference>
<dbReference type="InterPro" id="IPR004797">
    <property type="entry name" value="Competence_ComEC/Rec2"/>
</dbReference>
<dbReference type="SMART" id="SM00849">
    <property type="entry name" value="Lactamase_B"/>
    <property type="match status" value="1"/>
</dbReference>
<dbReference type="Proteomes" id="UP001148125">
    <property type="component" value="Unassembled WGS sequence"/>
</dbReference>
<feature type="transmembrane region" description="Helical" evidence="6">
    <location>
        <begin position="233"/>
        <end position="256"/>
    </location>
</feature>
<dbReference type="NCBIfam" id="TIGR00360">
    <property type="entry name" value="ComEC_N-term"/>
    <property type="match status" value="1"/>
</dbReference>
<dbReference type="RefSeq" id="WP_275118468.1">
    <property type="nucleotide sequence ID" value="NZ_JAOTPO010000006.1"/>
</dbReference>
<feature type="transmembrane region" description="Helical" evidence="6">
    <location>
        <begin position="359"/>
        <end position="379"/>
    </location>
</feature>
<dbReference type="PANTHER" id="PTHR30619">
    <property type="entry name" value="DNA INTERNALIZATION/COMPETENCE PROTEIN COMEC/REC2"/>
    <property type="match status" value="1"/>
</dbReference>
<keyword evidence="4 6" id="KW-1133">Transmembrane helix</keyword>
<proteinExistence type="predicted"/>
<dbReference type="Pfam" id="PF00753">
    <property type="entry name" value="Lactamase_B"/>
    <property type="match status" value="1"/>
</dbReference>
<evidence type="ECO:0000256" key="3">
    <source>
        <dbReference type="ARBA" id="ARBA00022692"/>
    </source>
</evidence>
<dbReference type="InterPro" id="IPR035681">
    <property type="entry name" value="ComA-like_MBL"/>
</dbReference>
<dbReference type="InterPro" id="IPR025405">
    <property type="entry name" value="DUF4131"/>
</dbReference>
<gene>
    <name evidence="8" type="ORF">N7Z68_10685</name>
</gene>
<evidence type="ECO:0000256" key="1">
    <source>
        <dbReference type="ARBA" id="ARBA00004651"/>
    </source>
</evidence>
<dbReference type="PANTHER" id="PTHR30619:SF1">
    <property type="entry name" value="RECOMBINATION PROTEIN 2"/>
    <property type="match status" value="1"/>
</dbReference>
<feature type="transmembrane region" description="Helical" evidence="6">
    <location>
        <begin position="454"/>
        <end position="471"/>
    </location>
</feature>
<dbReference type="InterPro" id="IPR052159">
    <property type="entry name" value="Competence_DNA_uptake"/>
</dbReference>
<reference evidence="8" key="1">
    <citation type="submission" date="2024-05" db="EMBL/GenBank/DDBJ databases">
        <title>Alkalihalobacillus sp. strain MEB203 novel alkaliphilic bacterium from Lonar Lake, India.</title>
        <authorList>
            <person name="Joshi A."/>
            <person name="Thite S."/>
            <person name="Mengade P."/>
        </authorList>
    </citation>
    <scope>NUCLEOTIDE SEQUENCE</scope>
    <source>
        <strain evidence="8">MEB 203</strain>
    </source>
</reference>
<organism evidence="8 9">
    <name type="scientific">Alkalihalobacterium chitinilyticum</name>
    <dbReference type="NCBI Taxonomy" id="2980103"/>
    <lineage>
        <taxon>Bacteria</taxon>
        <taxon>Bacillati</taxon>
        <taxon>Bacillota</taxon>
        <taxon>Bacilli</taxon>
        <taxon>Bacillales</taxon>
        <taxon>Bacillaceae</taxon>
        <taxon>Alkalihalobacterium</taxon>
    </lineage>
</organism>
<evidence type="ECO:0000256" key="6">
    <source>
        <dbReference type="SAM" id="Phobius"/>
    </source>
</evidence>
<evidence type="ECO:0000256" key="5">
    <source>
        <dbReference type="ARBA" id="ARBA00023136"/>
    </source>
</evidence>
<dbReference type="SUPFAM" id="SSF56281">
    <property type="entry name" value="Metallo-hydrolase/oxidoreductase"/>
    <property type="match status" value="1"/>
</dbReference>
<dbReference type="CDD" id="cd07731">
    <property type="entry name" value="ComA-like_MBL-fold"/>
    <property type="match status" value="1"/>
</dbReference>
<keyword evidence="2" id="KW-1003">Cell membrane</keyword>
<feature type="transmembrane region" description="Helical" evidence="6">
    <location>
        <begin position="327"/>
        <end position="347"/>
    </location>
</feature>
<evidence type="ECO:0000313" key="8">
    <source>
        <dbReference type="EMBL" id="MDE5413852.1"/>
    </source>
</evidence>
<dbReference type="Gene3D" id="3.60.15.10">
    <property type="entry name" value="Ribonuclease Z/Hydroxyacylglutathione hydrolase-like"/>
    <property type="match status" value="1"/>
</dbReference>
<evidence type="ECO:0000256" key="4">
    <source>
        <dbReference type="ARBA" id="ARBA00022989"/>
    </source>
</evidence>
<evidence type="ECO:0000259" key="7">
    <source>
        <dbReference type="SMART" id="SM00849"/>
    </source>
</evidence>
<feature type="transmembrane region" description="Helical" evidence="6">
    <location>
        <begin position="6"/>
        <end position="37"/>
    </location>
</feature>
<dbReference type="Pfam" id="PF03772">
    <property type="entry name" value="Competence"/>
    <property type="match status" value="1"/>
</dbReference>
<keyword evidence="9" id="KW-1185">Reference proteome</keyword>
<protein>
    <submittedName>
        <fullName evidence="8">DNA internalization-related competence protein ComEC/Rec2</fullName>
    </submittedName>
</protein>